<dbReference type="OrthoDB" id="9795306at2"/>
<feature type="domain" description="PhnB-like" evidence="1">
    <location>
        <begin position="3"/>
        <end position="138"/>
    </location>
</feature>
<organism evidence="2 3">
    <name type="scientific">Maribellus luteus</name>
    <dbReference type="NCBI Taxonomy" id="2305463"/>
    <lineage>
        <taxon>Bacteria</taxon>
        <taxon>Pseudomonadati</taxon>
        <taxon>Bacteroidota</taxon>
        <taxon>Bacteroidia</taxon>
        <taxon>Marinilabiliales</taxon>
        <taxon>Prolixibacteraceae</taxon>
        <taxon>Maribellus</taxon>
    </lineage>
</organism>
<sequence>MAKVNVYLLFNGDCEEAFNFYKKAFGGEFQMMSRFKDMPPTEGQLPERSELSERILHVSLPISEETVLMGSDGGGDWAAQHRVGNNFSVSISAESKKEADSLFNALSEGGVVTMPMQKTFWGEYFGMLVDKFEVGWMVGWRS</sequence>
<evidence type="ECO:0000313" key="3">
    <source>
        <dbReference type="Proteomes" id="UP000265926"/>
    </source>
</evidence>
<name>A0A399SXJ6_9BACT</name>
<dbReference type="Pfam" id="PF06983">
    <property type="entry name" value="3-dmu-9_3-mt"/>
    <property type="match status" value="1"/>
</dbReference>
<comment type="caution">
    <text evidence="2">The sequence shown here is derived from an EMBL/GenBank/DDBJ whole genome shotgun (WGS) entry which is preliminary data.</text>
</comment>
<dbReference type="InterPro" id="IPR029068">
    <property type="entry name" value="Glyas_Bleomycin-R_OHBP_Dase"/>
</dbReference>
<dbReference type="PANTHER" id="PTHR33990:SF1">
    <property type="entry name" value="PROTEIN YJDN"/>
    <property type="match status" value="1"/>
</dbReference>
<dbReference type="InterPro" id="IPR028973">
    <property type="entry name" value="PhnB-like"/>
</dbReference>
<gene>
    <name evidence="2" type="ORF">D1614_17190</name>
</gene>
<accession>A0A399SXJ6</accession>
<reference evidence="2 3" key="1">
    <citation type="submission" date="2018-08" db="EMBL/GenBank/DDBJ databases">
        <title>Pallidiluteibacterium maritimus gen. nov., sp. nov., isolated from coastal sediment.</title>
        <authorList>
            <person name="Zhou L.Y."/>
        </authorList>
    </citation>
    <scope>NUCLEOTIDE SEQUENCE [LARGE SCALE GENOMIC DNA]</scope>
    <source>
        <strain evidence="2 3">XSD2</strain>
    </source>
</reference>
<evidence type="ECO:0000313" key="2">
    <source>
        <dbReference type="EMBL" id="RIJ46891.1"/>
    </source>
</evidence>
<dbReference type="AlphaFoldDB" id="A0A399SXJ6"/>
<keyword evidence="3" id="KW-1185">Reference proteome</keyword>
<dbReference type="Proteomes" id="UP000265926">
    <property type="component" value="Unassembled WGS sequence"/>
</dbReference>
<dbReference type="CDD" id="cd06588">
    <property type="entry name" value="PhnB_like"/>
    <property type="match status" value="1"/>
</dbReference>
<protein>
    <submittedName>
        <fullName evidence="2">VOC family protein</fullName>
    </submittedName>
</protein>
<dbReference type="EMBL" id="QWGR01000011">
    <property type="protein sequence ID" value="RIJ46891.1"/>
    <property type="molecule type" value="Genomic_DNA"/>
</dbReference>
<dbReference type="RefSeq" id="WP_119439207.1">
    <property type="nucleotide sequence ID" value="NZ_QWGR01000011.1"/>
</dbReference>
<dbReference type="Gene3D" id="3.10.180.10">
    <property type="entry name" value="2,3-Dihydroxybiphenyl 1,2-Dioxygenase, domain 1"/>
    <property type="match status" value="1"/>
</dbReference>
<proteinExistence type="predicted"/>
<evidence type="ECO:0000259" key="1">
    <source>
        <dbReference type="Pfam" id="PF06983"/>
    </source>
</evidence>
<dbReference type="SUPFAM" id="SSF54593">
    <property type="entry name" value="Glyoxalase/Bleomycin resistance protein/Dihydroxybiphenyl dioxygenase"/>
    <property type="match status" value="1"/>
</dbReference>
<dbReference type="PANTHER" id="PTHR33990">
    <property type="entry name" value="PROTEIN YJDN-RELATED"/>
    <property type="match status" value="1"/>
</dbReference>